<dbReference type="PROSITE" id="PS50056">
    <property type="entry name" value="TYR_PHOSPHATASE_2"/>
    <property type="match status" value="1"/>
</dbReference>
<dbReference type="SUPFAM" id="SSF81296">
    <property type="entry name" value="E set domains"/>
    <property type="match status" value="1"/>
</dbReference>
<dbReference type="InterPro" id="IPR032640">
    <property type="entry name" value="AMPK1_CBM"/>
</dbReference>
<dbReference type="CDD" id="cd14526">
    <property type="entry name" value="DSP_laforin-like"/>
    <property type="match status" value="1"/>
</dbReference>
<protein>
    <recommendedName>
        <fullName evidence="5">Tyrosine specific protein phosphatases domain-containing protein</fullName>
    </recommendedName>
</protein>
<dbReference type="FunFam" id="2.60.40.10:FF:000992">
    <property type="entry name" value="Phosphoglucan phosphatase DSP4, chloroplastic"/>
    <property type="match status" value="1"/>
</dbReference>
<keyword evidence="2" id="KW-0904">Protein phosphatase</keyword>
<dbReference type="PANTHER" id="PTHR46642">
    <property type="entry name" value="DUAL SPECIFICITY PHOSPHATASE, SUBGROUP, CATALYTIC DOMAIN"/>
    <property type="match status" value="1"/>
</dbReference>
<dbReference type="Pfam" id="PF16561">
    <property type="entry name" value="AMPK1_CBM"/>
    <property type="match status" value="1"/>
</dbReference>
<dbReference type="eggNOG" id="KOG1616">
    <property type="taxonomic scope" value="Eukaryota"/>
</dbReference>
<dbReference type="InterPro" id="IPR000340">
    <property type="entry name" value="Dual-sp_phosphatase_cat-dom"/>
</dbReference>
<dbReference type="GO" id="GO:2001066">
    <property type="term" value="F:amylopectin binding"/>
    <property type="evidence" value="ECO:0007669"/>
    <property type="project" value="EnsemblPlants"/>
</dbReference>
<dbReference type="InterPro" id="IPR052832">
    <property type="entry name" value="Starch-Glucan_Phosphatase"/>
</dbReference>
<dbReference type="GO" id="GO:0005983">
    <property type="term" value="P:starch catabolic process"/>
    <property type="evidence" value="ECO:0007669"/>
    <property type="project" value="EnsemblPlants"/>
</dbReference>
<dbReference type="PANTHER" id="PTHR46642:SF3">
    <property type="entry name" value="PHOSPHOGLUCAN PHOSPHATASE DSP4, CHLOROPLASTIC"/>
    <property type="match status" value="1"/>
</dbReference>
<evidence type="ECO:0000256" key="2">
    <source>
        <dbReference type="ARBA" id="ARBA00022912"/>
    </source>
</evidence>
<dbReference type="STRING" id="4536.A0A0E0J4R7"/>
<dbReference type="InterPro" id="IPR013783">
    <property type="entry name" value="Ig-like_fold"/>
</dbReference>
<dbReference type="CDD" id="cd02859">
    <property type="entry name" value="E_set_AMPKbeta_like_N"/>
    <property type="match status" value="1"/>
</dbReference>
<keyword evidence="7" id="KW-1185">Reference proteome</keyword>
<dbReference type="Gene3D" id="2.60.40.10">
    <property type="entry name" value="Immunoglobulins"/>
    <property type="match status" value="1"/>
</dbReference>
<dbReference type="SUPFAM" id="SSF52799">
    <property type="entry name" value="(Phosphotyrosine protein) phosphatases II"/>
    <property type="match status" value="1"/>
</dbReference>
<keyword evidence="1" id="KW-0378">Hydrolase</keyword>
<reference evidence="6" key="2">
    <citation type="submission" date="2018-04" db="EMBL/GenBank/DDBJ databases">
        <title>OnivRS2 (Oryza nivara Reference Sequence Version 2).</title>
        <authorList>
            <person name="Zhang J."/>
            <person name="Kudrna D."/>
            <person name="Lee S."/>
            <person name="Talag J."/>
            <person name="Rajasekar S."/>
            <person name="Welchert J."/>
            <person name="Hsing Y.-I."/>
            <person name="Wing R.A."/>
        </authorList>
    </citation>
    <scope>NUCLEOTIDE SEQUENCE [LARGE SCALE GENOMIC DNA]</scope>
    <source>
        <strain evidence="6">SL10</strain>
    </source>
</reference>
<evidence type="ECO:0000313" key="7">
    <source>
        <dbReference type="Proteomes" id="UP000006591"/>
    </source>
</evidence>
<evidence type="ECO:0000256" key="4">
    <source>
        <dbReference type="SAM" id="MobiDB-lite"/>
    </source>
</evidence>
<dbReference type="GO" id="GO:0004721">
    <property type="term" value="F:phosphoprotein phosphatase activity"/>
    <property type="evidence" value="ECO:0007669"/>
    <property type="project" value="UniProtKB-KW"/>
</dbReference>
<dbReference type="InterPro" id="IPR000387">
    <property type="entry name" value="Tyr_Pase_dom"/>
</dbReference>
<evidence type="ECO:0000256" key="3">
    <source>
        <dbReference type="ARBA" id="ARBA00023277"/>
    </source>
</evidence>
<dbReference type="InterPro" id="IPR020422">
    <property type="entry name" value="TYR_PHOSPHATASE_DUAL_dom"/>
</dbReference>
<keyword evidence="3" id="KW-0119">Carbohydrate metabolism</keyword>
<dbReference type="InterPro" id="IPR045204">
    <property type="entry name" value="DSP_laforin-like"/>
</dbReference>
<evidence type="ECO:0000256" key="1">
    <source>
        <dbReference type="ARBA" id="ARBA00022801"/>
    </source>
</evidence>
<dbReference type="Proteomes" id="UP000006591">
    <property type="component" value="Chromosome 11"/>
</dbReference>
<accession>A0A0E0J4R7</accession>
<dbReference type="GO" id="GO:2001070">
    <property type="term" value="F:starch binding"/>
    <property type="evidence" value="ECO:0007669"/>
    <property type="project" value="TreeGrafter"/>
</dbReference>
<dbReference type="OMA" id="QGITYIH"/>
<feature type="region of interest" description="Disordered" evidence="4">
    <location>
        <begin position="30"/>
        <end position="63"/>
    </location>
</feature>
<dbReference type="EnsemblPlants" id="ONIVA11G21030.1">
    <property type="protein sequence ID" value="ONIVA11G21030.1"/>
    <property type="gene ID" value="ONIVA11G21030"/>
</dbReference>
<reference evidence="6" key="1">
    <citation type="submission" date="2015-04" db="UniProtKB">
        <authorList>
            <consortium name="EnsemblPlants"/>
        </authorList>
    </citation>
    <scope>IDENTIFICATION</scope>
    <source>
        <strain evidence="6">SL10</strain>
    </source>
</reference>
<evidence type="ECO:0000259" key="5">
    <source>
        <dbReference type="PROSITE" id="PS50056"/>
    </source>
</evidence>
<proteinExistence type="predicted"/>
<feature type="compositionally biased region" description="Low complexity" evidence="4">
    <location>
        <begin position="42"/>
        <end position="58"/>
    </location>
</feature>
<dbReference type="Gramene" id="ONIVA11G21030.1">
    <property type="protein sequence ID" value="ONIVA11G21030.1"/>
    <property type="gene ID" value="ONIVA11G21030"/>
</dbReference>
<feature type="domain" description="Tyrosine specific protein phosphatases" evidence="5">
    <location>
        <begin position="137"/>
        <end position="195"/>
    </location>
</feature>
<evidence type="ECO:0000313" key="6">
    <source>
        <dbReference type="EnsemblPlants" id="ONIVA11G21030.1"/>
    </source>
</evidence>
<dbReference type="SMART" id="SM00195">
    <property type="entry name" value="DSPc"/>
    <property type="match status" value="1"/>
</dbReference>
<dbReference type="InterPro" id="IPR029021">
    <property type="entry name" value="Prot-tyrosine_phosphatase-like"/>
</dbReference>
<sequence>MNCLQNLLKEPPIVGSRSMRRPSPLNLTMVRGGSRRSNTVKTASGASTSSAESGAVEAGTEKSDTYSTNMTQAMGAVLTYRHELGMNYNFIRPDLIVGSCLQSPLDVDKLRDIGVKTVFCLQQDPDLEDFDAFDLRLRLPAVISKLHKLVNHNGGVTYIHCTAGLGRAPAVTLAYMFWILGYSLNEGHQLLQSKRACFPKLEAIKLATADILTGLSKNSITLKWESDSCSSVEISGLDVGWGQIIPLTYNKEKRAWYLERELPEGRYEYKYIVDGKWVCNDNEKKTKANADGHVNNYVQVSRDGTSDEERELRERLTGQNPDLTKEERLMIREYLEQIDIGLSTRFGLAVQQGRPADEQQQIMELPDEQSRRSFQICSRSDEVGLWVSHDD</sequence>
<dbReference type="GO" id="GO:0009507">
    <property type="term" value="C:chloroplast"/>
    <property type="evidence" value="ECO:0007669"/>
    <property type="project" value="EnsemblPlants"/>
</dbReference>
<dbReference type="Gene3D" id="3.90.190.10">
    <property type="entry name" value="Protein tyrosine phosphatase superfamily"/>
    <property type="match status" value="1"/>
</dbReference>
<name>A0A0E0J4R7_ORYNI</name>
<dbReference type="AlphaFoldDB" id="A0A0E0J4R7"/>
<organism evidence="6">
    <name type="scientific">Oryza nivara</name>
    <name type="common">Indian wild rice</name>
    <name type="synonym">Oryza sativa f. spontanea</name>
    <dbReference type="NCBI Taxonomy" id="4536"/>
    <lineage>
        <taxon>Eukaryota</taxon>
        <taxon>Viridiplantae</taxon>
        <taxon>Streptophyta</taxon>
        <taxon>Embryophyta</taxon>
        <taxon>Tracheophyta</taxon>
        <taxon>Spermatophyta</taxon>
        <taxon>Magnoliopsida</taxon>
        <taxon>Liliopsida</taxon>
        <taxon>Poales</taxon>
        <taxon>Poaceae</taxon>
        <taxon>BOP clade</taxon>
        <taxon>Oryzoideae</taxon>
        <taxon>Oryzeae</taxon>
        <taxon>Oryzinae</taxon>
        <taxon>Oryza</taxon>
    </lineage>
</organism>
<dbReference type="InterPro" id="IPR014756">
    <property type="entry name" value="Ig_E-set"/>
</dbReference>
<dbReference type="GO" id="GO:0019203">
    <property type="term" value="F:carbohydrate phosphatase activity"/>
    <property type="evidence" value="ECO:0007669"/>
    <property type="project" value="EnsemblPlants"/>
</dbReference>
<dbReference type="Pfam" id="PF00782">
    <property type="entry name" value="DSPc"/>
    <property type="match status" value="1"/>
</dbReference>
<dbReference type="eggNOG" id="KOG1716">
    <property type="taxonomic scope" value="Eukaryota"/>
</dbReference>